<evidence type="ECO:0000256" key="3">
    <source>
        <dbReference type="ARBA" id="ARBA00022679"/>
    </source>
</evidence>
<evidence type="ECO:0000256" key="6">
    <source>
        <dbReference type="PIRSR" id="PIRSR003085-1"/>
    </source>
</evidence>
<dbReference type="SUPFAM" id="SSF53335">
    <property type="entry name" value="S-adenosyl-L-methionine-dependent methyltransferases"/>
    <property type="match status" value="1"/>
</dbReference>
<name>D2QY89_PIRSD</name>
<reference evidence="8 9" key="1">
    <citation type="journal article" date="2009" name="Stand. Genomic Sci.">
        <title>Complete genome sequence of Pirellula staleyi type strain (ATCC 27377).</title>
        <authorList>
            <person name="Clum A."/>
            <person name="Tindall B.J."/>
            <person name="Sikorski J."/>
            <person name="Ivanova N."/>
            <person name="Mavrommatis K."/>
            <person name="Lucas S."/>
            <person name="Glavina del Rio T."/>
            <person name="Nolan M."/>
            <person name="Chen F."/>
            <person name="Tice H."/>
            <person name="Pitluck S."/>
            <person name="Cheng J.F."/>
            <person name="Chertkov O."/>
            <person name="Brettin T."/>
            <person name="Han C."/>
            <person name="Detter J.C."/>
            <person name="Kuske C."/>
            <person name="Bruce D."/>
            <person name="Goodwin L."/>
            <person name="Ovchinikova G."/>
            <person name="Pati A."/>
            <person name="Mikhailova N."/>
            <person name="Chen A."/>
            <person name="Palaniappan K."/>
            <person name="Land M."/>
            <person name="Hauser L."/>
            <person name="Chang Y.J."/>
            <person name="Jeffries C.D."/>
            <person name="Chain P."/>
            <person name="Rohde M."/>
            <person name="Goker M."/>
            <person name="Bristow J."/>
            <person name="Eisen J.A."/>
            <person name="Markowitz V."/>
            <person name="Hugenholtz P."/>
            <person name="Kyrpides N.C."/>
            <person name="Klenk H.P."/>
            <person name="Lapidus A."/>
        </authorList>
    </citation>
    <scope>NUCLEOTIDE SEQUENCE [LARGE SCALE GENOMIC DNA]</scope>
    <source>
        <strain evidence="9">ATCC 27377 / DSM 6068 / ICPB 4128</strain>
    </source>
</reference>
<dbReference type="Pfam" id="PF02353">
    <property type="entry name" value="CMAS"/>
    <property type="match status" value="1"/>
</dbReference>
<feature type="domain" description="Polyketide synthase-like methyltransferase" evidence="7">
    <location>
        <begin position="153"/>
        <end position="360"/>
    </location>
</feature>
<comment type="similarity">
    <text evidence="1">Belongs to the CFA/CMAS family.</text>
</comment>
<dbReference type="InterPro" id="IPR050723">
    <property type="entry name" value="CFA/CMAS"/>
</dbReference>
<proteinExistence type="inferred from homology"/>
<evidence type="ECO:0000259" key="7">
    <source>
        <dbReference type="SMART" id="SM00828"/>
    </source>
</evidence>
<dbReference type="PANTHER" id="PTHR43667:SF2">
    <property type="entry name" value="FATTY ACID C-METHYL TRANSFERASE"/>
    <property type="match status" value="1"/>
</dbReference>
<keyword evidence="3" id="KW-0808">Transferase</keyword>
<dbReference type="GO" id="GO:0032259">
    <property type="term" value="P:methylation"/>
    <property type="evidence" value="ECO:0007669"/>
    <property type="project" value="UniProtKB-KW"/>
</dbReference>
<dbReference type="Gene3D" id="3.40.50.150">
    <property type="entry name" value="Vaccinia Virus protein VP39"/>
    <property type="match status" value="1"/>
</dbReference>
<dbReference type="eggNOG" id="COG2230">
    <property type="taxonomic scope" value="Bacteria"/>
</dbReference>
<organism evidence="8 9">
    <name type="scientific">Pirellula staleyi (strain ATCC 27377 / DSM 6068 / ICPB 4128)</name>
    <name type="common">Pirella staleyi</name>
    <dbReference type="NCBI Taxonomy" id="530564"/>
    <lineage>
        <taxon>Bacteria</taxon>
        <taxon>Pseudomonadati</taxon>
        <taxon>Planctomycetota</taxon>
        <taxon>Planctomycetia</taxon>
        <taxon>Pirellulales</taxon>
        <taxon>Pirellulaceae</taxon>
        <taxon>Pirellula</taxon>
    </lineage>
</organism>
<dbReference type="HOGENOM" id="CLU_026434_0_2_0"/>
<dbReference type="KEGG" id="psl:Psta_1628"/>
<keyword evidence="4" id="KW-0949">S-adenosyl-L-methionine</keyword>
<keyword evidence="2" id="KW-0489">Methyltransferase</keyword>
<gene>
    <name evidence="8" type="ordered locus">Psta_1628</name>
</gene>
<dbReference type="SMART" id="SM00828">
    <property type="entry name" value="PKS_MT"/>
    <property type="match status" value="1"/>
</dbReference>
<dbReference type="CDD" id="cd02440">
    <property type="entry name" value="AdoMet_MTases"/>
    <property type="match status" value="1"/>
</dbReference>
<dbReference type="STRING" id="530564.Psta_1628"/>
<dbReference type="Proteomes" id="UP000001887">
    <property type="component" value="Chromosome"/>
</dbReference>
<dbReference type="PANTHER" id="PTHR43667">
    <property type="entry name" value="CYCLOPROPANE-FATTY-ACYL-PHOSPHOLIPID SYNTHASE"/>
    <property type="match status" value="1"/>
</dbReference>
<evidence type="ECO:0000256" key="2">
    <source>
        <dbReference type="ARBA" id="ARBA00022603"/>
    </source>
</evidence>
<protein>
    <submittedName>
        <fullName evidence="8">Cyclopropane-fatty-acyl-phospholipid synthase</fullName>
    </submittedName>
</protein>
<accession>D2QY89</accession>
<evidence type="ECO:0000256" key="1">
    <source>
        <dbReference type="ARBA" id="ARBA00010815"/>
    </source>
</evidence>
<dbReference type="GO" id="GO:0008168">
    <property type="term" value="F:methyltransferase activity"/>
    <property type="evidence" value="ECO:0007669"/>
    <property type="project" value="UniProtKB-KW"/>
</dbReference>
<dbReference type="InterPro" id="IPR003333">
    <property type="entry name" value="CMAS"/>
</dbReference>
<dbReference type="EMBL" id="CP001848">
    <property type="protein sequence ID" value="ADB16303.1"/>
    <property type="molecule type" value="Genomic_DNA"/>
</dbReference>
<feature type="active site" evidence="6">
    <location>
        <position position="390"/>
    </location>
</feature>
<evidence type="ECO:0000256" key="4">
    <source>
        <dbReference type="ARBA" id="ARBA00022691"/>
    </source>
</evidence>
<evidence type="ECO:0000313" key="9">
    <source>
        <dbReference type="Proteomes" id="UP000001887"/>
    </source>
</evidence>
<evidence type="ECO:0000313" key="8">
    <source>
        <dbReference type="EMBL" id="ADB16303.1"/>
    </source>
</evidence>
<dbReference type="InterPro" id="IPR029063">
    <property type="entry name" value="SAM-dependent_MTases_sf"/>
</dbReference>
<keyword evidence="9" id="KW-1185">Reference proteome</keyword>
<dbReference type="InterPro" id="IPR020803">
    <property type="entry name" value="MeTfrase_dom"/>
</dbReference>
<dbReference type="AlphaFoldDB" id="D2QY89"/>
<dbReference type="PIRSF" id="PIRSF003085">
    <property type="entry name" value="CMAS"/>
    <property type="match status" value="1"/>
</dbReference>
<dbReference type="GO" id="GO:0008610">
    <property type="term" value="P:lipid biosynthetic process"/>
    <property type="evidence" value="ECO:0007669"/>
    <property type="project" value="InterPro"/>
</dbReference>
<keyword evidence="5" id="KW-0443">Lipid metabolism</keyword>
<sequence>MKSNAPERASPAKLSWIDARMRGGVLAKLRTLVAGELHLILDGTTHQFGEKSADNLVAEIRVHHDRMFRRIALGGSIAAAESYMDGDWSTPDLTNVVRLMIRNSKAMSALESAAGFVVQPLLRLWHWRQGNSETGSKRNIAAHYDLGNDFFSSWLDHSMAYSSAIYPAANSSLAEAQQHKFQRICEKLDLQASDHLLEIGCGWGGLAIHAAQTCGCRVTGITISQRQFDFATEKVREAGLSDRVTIVLRDYRQMEGTFDKLVSIEMIEAVGHEFLDQYFATCSKLLKPNGLALIQGITLADQLHQNYLKSVDFIQRYIFPGGCLPSVESMATSVRRATDLKIFHLEDAPQHYARTLADWRRNFFSVLPKLRDMNLGDEFLRMWEYYLCYCEGGFREQQLGLVQLVLVKPDNRRHSLASSAVV</sequence>
<evidence type="ECO:0000256" key="5">
    <source>
        <dbReference type="ARBA" id="ARBA00023098"/>
    </source>
</evidence>